<accession>A0ACC3BSY0</accession>
<dbReference type="EMBL" id="CM020618">
    <property type="protein sequence ID" value="KAK1860980.1"/>
    <property type="molecule type" value="Genomic_DNA"/>
</dbReference>
<reference evidence="1" key="1">
    <citation type="submission" date="2019-11" db="EMBL/GenBank/DDBJ databases">
        <title>Nori genome reveals adaptations in red seaweeds to the harsh intertidal environment.</title>
        <authorList>
            <person name="Wang D."/>
            <person name="Mao Y."/>
        </authorList>
    </citation>
    <scope>NUCLEOTIDE SEQUENCE</scope>
    <source>
        <tissue evidence="1">Gametophyte</tissue>
    </source>
</reference>
<organism evidence="1 2">
    <name type="scientific">Pyropia yezoensis</name>
    <name type="common">Susabi-nori</name>
    <name type="synonym">Porphyra yezoensis</name>
    <dbReference type="NCBI Taxonomy" id="2788"/>
    <lineage>
        <taxon>Eukaryota</taxon>
        <taxon>Rhodophyta</taxon>
        <taxon>Bangiophyceae</taxon>
        <taxon>Bangiales</taxon>
        <taxon>Bangiaceae</taxon>
        <taxon>Pyropia</taxon>
    </lineage>
</organism>
<evidence type="ECO:0000313" key="2">
    <source>
        <dbReference type="Proteomes" id="UP000798662"/>
    </source>
</evidence>
<proteinExistence type="predicted"/>
<evidence type="ECO:0000313" key="1">
    <source>
        <dbReference type="EMBL" id="KAK1860980.1"/>
    </source>
</evidence>
<protein>
    <submittedName>
        <fullName evidence="1">Uncharacterized protein</fullName>
    </submittedName>
</protein>
<keyword evidence="2" id="KW-1185">Reference proteome</keyword>
<sequence>MRYKAFVKAGMSEMQALQEVSRLIITKTPFLFNCDAPDHMARDCKQKVDLVKAAKRRHDYWGKKRGSKAAAAAILFAAMEKISPSQDISSSDESTDAEDERRV</sequence>
<comment type="caution">
    <text evidence="1">The sequence shown here is derived from an EMBL/GenBank/DDBJ whole genome shotgun (WGS) entry which is preliminary data.</text>
</comment>
<name>A0ACC3BSY0_PYRYE</name>
<gene>
    <name evidence="1" type="ORF">I4F81_003566</name>
</gene>
<dbReference type="Proteomes" id="UP000798662">
    <property type="component" value="Chromosome 1"/>
</dbReference>